<dbReference type="InterPro" id="IPR027379">
    <property type="entry name" value="CLS_N"/>
</dbReference>
<evidence type="ECO:0000256" key="1">
    <source>
        <dbReference type="ARBA" id="ARBA00004651"/>
    </source>
</evidence>
<dbReference type="EMBL" id="WTYM01000033">
    <property type="protein sequence ID" value="MXO59314.1"/>
    <property type="molecule type" value="Genomic_DNA"/>
</dbReference>
<protein>
    <recommendedName>
        <fullName evidence="7">Cardiolipin synthase N-terminal domain-containing protein</fullName>
    </recommendedName>
</protein>
<dbReference type="GO" id="GO:0005886">
    <property type="term" value="C:plasma membrane"/>
    <property type="evidence" value="ECO:0007669"/>
    <property type="project" value="UniProtKB-SubCell"/>
</dbReference>
<feature type="transmembrane region" description="Helical" evidence="6">
    <location>
        <begin position="7"/>
        <end position="25"/>
    </location>
</feature>
<evidence type="ECO:0000313" key="8">
    <source>
        <dbReference type="EMBL" id="MXO59314.1"/>
    </source>
</evidence>
<comment type="subcellular location">
    <subcellularLocation>
        <location evidence="1">Cell membrane</location>
        <topology evidence="1">Multi-pass membrane protein</topology>
    </subcellularLocation>
</comment>
<comment type="caution">
    <text evidence="8">The sequence shown here is derived from an EMBL/GenBank/DDBJ whole genome shotgun (WGS) entry which is preliminary data.</text>
</comment>
<keyword evidence="9" id="KW-1185">Reference proteome</keyword>
<sequence length="61" mass="6381">MGTIIGIIVLVIDIWAIINVIGSNASVGGKVLWALGVLIFPVIGAAVWYFAGPRGDTRMIA</sequence>
<evidence type="ECO:0000256" key="4">
    <source>
        <dbReference type="ARBA" id="ARBA00022989"/>
    </source>
</evidence>
<dbReference type="Pfam" id="PF13396">
    <property type="entry name" value="PLDc_N"/>
    <property type="match status" value="1"/>
</dbReference>
<accession>A0A6I4STH9</accession>
<feature type="transmembrane region" description="Helical" evidence="6">
    <location>
        <begin position="31"/>
        <end position="51"/>
    </location>
</feature>
<keyword evidence="5 6" id="KW-0472">Membrane</keyword>
<keyword evidence="2" id="KW-1003">Cell membrane</keyword>
<evidence type="ECO:0000259" key="7">
    <source>
        <dbReference type="Pfam" id="PF13396"/>
    </source>
</evidence>
<reference evidence="8 9" key="1">
    <citation type="submission" date="2019-12" db="EMBL/GenBank/DDBJ databases">
        <title>Genomic-based taxomic classification of the family Erythrobacteraceae.</title>
        <authorList>
            <person name="Xu L."/>
        </authorList>
    </citation>
    <scope>NUCLEOTIDE SEQUENCE [LARGE SCALE GENOMIC DNA]</scope>
    <source>
        <strain evidence="8 9">MCCC 1K01500</strain>
    </source>
</reference>
<keyword evidence="4 6" id="KW-1133">Transmembrane helix</keyword>
<name>A0A6I4STH9_9SPHN</name>
<gene>
    <name evidence="8" type="ORF">GRI89_07140</name>
</gene>
<evidence type="ECO:0000256" key="3">
    <source>
        <dbReference type="ARBA" id="ARBA00022692"/>
    </source>
</evidence>
<organism evidence="8 9">
    <name type="scientific">Croceibacterium salegens</name>
    <dbReference type="NCBI Taxonomy" id="1737568"/>
    <lineage>
        <taxon>Bacteria</taxon>
        <taxon>Pseudomonadati</taxon>
        <taxon>Pseudomonadota</taxon>
        <taxon>Alphaproteobacteria</taxon>
        <taxon>Sphingomonadales</taxon>
        <taxon>Erythrobacteraceae</taxon>
        <taxon>Croceibacterium</taxon>
    </lineage>
</organism>
<evidence type="ECO:0000256" key="6">
    <source>
        <dbReference type="SAM" id="Phobius"/>
    </source>
</evidence>
<dbReference type="OrthoDB" id="8455471at2"/>
<evidence type="ECO:0000256" key="5">
    <source>
        <dbReference type="ARBA" id="ARBA00023136"/>
    </source>
</evidence>
<evidence type="ECO:0000256" key="2">
    <source>
        <dbReference type="ARBA" id="ARBA00022475"/>
    </source>
</evidence>
<keyword evidence="3 6" id="KW-0812">Transmembrane</keyword>
<dbReference type="AlphaFoldDB" id="A0A6I4STH9"/>
<proteinExistence type="predicted"/>
<dbReference type="Proteomes" id="UP000433652">
    <property type="component" value="Unassembled WGS sequence"/>
</dbReference>
<evidence type="ECO:0000313" key="9">
    <source>
        <dbReference type="Proteomes" id="UP000433652"/>
    </source>
</evidence>
<dbReference type="RefSeq" id="WP_159793595.1">
    <property type="nucleotide sequence ID" value="NZ_WTYM01000033.1"/>
</dbReference>
<feature type="domain" description="Cardiolipin synthase N-terminal" evidence="7">
    <location>
        <begin position="11"/>
        <end position="53"/>
    </location>
</feature>